<dbReference type="InterPro" id="IPR011990">
    <property type="entry name" value="TPR-like_helical_dom_sf"/>
</dbReference>
<sequence>MSMVTQMSIPEVLDREIEGAINDRTAVLSQINDLGPPDLVTLTKIIGTPTKSSTPQSLQTTNTYFYYTGVDTSSVATIAALLNSLNNIISEKPQMWFGKQKAFHVSHASYSTYNAFRRLDMRVHVAFPGSVSWKVTDGLENTADSSIINEEDANEMWEETFMSSMVRTLVTSNNDDEDFASIVELRRINPFLDSKYSIPLFLSAFKNLYTKGEYLGCNEDSQNPTRTNNYMVDAFFQMIELTQCYDEALDVLNELYATHPEIAPLVAKLLFVSNRELDAVKFIHKTLSSAKDVTEIPGSSNLLLLQSEYCLEKSRPDLALPLAIKSVETSPSLFAPWENLVKVYIALNKFEDALLTLNACPMVTHKDKYVLKRIAIGSAAKLKNDTNESIYTSQAPSPNDLHLPLPQDVFLSGVTDLSSQEVAAEHAQLLKSKNDTTSDALTPHKLMTLPASSLKSTFRKAYSLLSEIVHKIGWEGMLNHRAKVFVMEEEYSGNPSQEEVPQAHPSNEFRQKRLCERWLDNLFMLLYEDMKAYTYFRTQEMQAESMSDNIEVNNNNDNGYNKHSTLSDYLGLWGNNNIKKEESVHQINNGEGKMNLDPYTQTKTCLEWEMIGLVSERLGHIRDAQRCYERALARRFSVRSAKRLIGIYSRWRNHVRKQIGVLGKLNHNSNDRGLIGQSKWNASMISLHNNQSQANRTIKDPAKYDAALLRLIVGLLVWDYRWYSLFSPLLLSTLSDVVGDLGETKTISEVRVWFDESHGNRGVVDLVNVALQTLNRWGRIEMDL</sequence>
<evidence type="ECO:0000313" key="2">
    <source>
        <dbReference type="Proteomes" id="UP001378960"/>
    </source>
</evidence>
<dbReference type="InterPro" id="IPR015374">
    <property type="entry name" value="ChAPs"/>
</dbReference>
<dbReference type="EMBL" id="BTGB01000005">
    <property type="protein sequence ID" value="GMM46948.1"/>
    <property type="molecule type" value="Genomic_DNA"/>
</dbReference>
<organism evidence="1 2">
    <name type="scientific">Pichia kluyveri</name>
    <name type="common">Yeast</name>
    <dbReference type="NCBI Taxonomy" id="36015"/>
    <lineage>
        <taxon>Eukaryota</taxon>
        <taxon>Fungi</taxon>
        <taxon>Dikarya</taxon>
        <taxon>Ascomycota</taxon>
        <taxon>Saccharomycotina</taxon>
        <taxon>Pichiomycetes</taxon>
        <taxon>Pichiales</taxon>
        <taxon>Pichiaceae</taxon>
        <taxon>Pichia</taxon>
    </lineage>
</organism>
<reference evidence="1 2" key="1">
    <citation type="journal article" date="2023" name="Elife">
        <title>Identification of key yeast species and microbe-microbe interactions impacting larval growth of Drosophila in the wild.</title>
        <authorList>
            <person name="Mure A."/>
            <person name="Sugiura Y."/>
            <person name="Maeda R."/>
            <person name="Honda K."/>
            <person name="Sakurai N."/>
            <person name="Takahashi Y."/>
            <person name="Watada M."/>
            <person name="Katoh T."/>
            <person name="Gotoh A."/>
            <person name="Gotoh Y."/>
            <person name="Taniguchi I."/>
            <person name="Nakamura K."/>
            <person name="Hayashi T."/>
            <person name="Katayama T."/>
            <person name="Uemura T."/>
            <person name="Hattori Y."/>
        </authorList>
    </citation>
    <scope>NUCLEOTIDE SEQUENCE [LARGE SCALE GENOMIC DNA]</scope>
    <source>
        <strain evidence="1 2">PK-24</strain>
    </source>
</reference>
<name>A0AAV5R805_PICKL</name>
<proteinExistence type="predicted"/>
<dbReference type="Gene3D" id="1.25.40.10">
    <property type="entry name" value="Tetratricopeptide repeat domain"/>
    <property type="match status" value="2"/>
</dbReference>
<gene>
    <name evidence="1" type="ORF">DAPK24_035230</name>
</gene>
<dbReference type="SUPFAM" id="SSF48452">
    <property type="entry name" value="TPR-like"/>
    <property type="match status" value="1"/>
</dbReference>
<evidence type="ECO:0000313" key="1">
    <source>
        <dbReference type="EMBL" id="GMM46948.1"/>
    </source>
</evidence>
<dbReference type="PANTHER" id="PTHR31975">
    <property type="entry name" value="BUD SITE SELECTION PROTEIN 7-RELATED"/>
    <property type="match status" value="1"/>
</dbReference>
<accession>A0AAV5R805</accession>
<dbReference type="GO" id="GO:0034044">
    <property type="term" value="C:exomer complex"/>
    <property type="evidence" value="ECO:0007669"/>
    <property type="project" value="TreeGrafter"/>
</dbReference>
<dbReference type="Pfam" id="PF09295">
    <property type="entry name" value="ChAPs"/>
    <property type="match status" value="1"/>
</dbReference>
<dbReference type="PANTHER" id="PTHR31975:SF1">
    <property type="entry name" value="BUD SITE SELECTION PROTEIN 7-RELATED"/>
    <property type="match status" value="1"/>
</dbReference>
<comment type="caution">
    <text evidence="1">The sequence shown here is derived from an EMBL/GenBank/DDBJ whole genome shotgun (WGS) entry which is preliminary data.</text>
</comment>
<protein>
    <submittedName>
        <fullName evidence="1">Exomer complex subunit</fullName>
    </submittedName>
</protein>
<dbReference type="GO" id="GO:0006893">
    <property type="term" value="P:Golgi to plasma membrane transport"/>
    <property type="evidence" value="ECO:0007669"/>
    <property type="project" value="UniProtKB-ARBA"/>
</dbReference>
<dbReference type="AlphaFoldDB" id="A0AAV5R805"/>
<dbReference type="Proteomes" id="UP001378960">
    <property type="component" value="Unassembled WGS sequence"/>
</dbReference>
<keyword evidence="2" id="KW-1185">Reference proteome</keyword>